<evidence type="ECO:0000313" key="14">
    <source>
        <dbReference type="Proteomes" id="UP001320119"/>
    </source>
</evidence>
<feature type="active site" evidence="10">
    <location>
        <position position="134"/>
    </location>
</feature>
<keyword evidence="5 10" id="KW-0547">Nucleotide-binding</keyword>
<comment type="function">
    <text evidence="10">Catalyzes the phosphorylation of the position 2 hydroxy group of 4-diphosphocytidyl-2C-methyl-D-erythritol.</text>
</comment>
<dbReference type="SUPFAM" id="SSF54211">
    <property type="entry name" value="Ribosomal protein S5 domain 2-like"/>
    <property type="match status" value="1"/>
</dbReference>
<keyword evidence="14" id="KW-1185">Reference proteome</keyword>
<feature type="domain" description="GHMP kinase N-terminal" evidence="11">
    <location>
        <begin position="64"/>
        <end position="141"/>
    </location>
</feature>
<dbReference type="Proteomes" id="UP001320119">
    <property type="component" value="Chromosome"/>
</dbReference>
<comment type="pathway">
    <text evidence="10">Isoprenoid biosynthesis; isopentenyl diphosphate biosynthesis via DXP pathway; isopentenyl diphosphate from 1-deoxy-D-xylulose 5-phosphate: step 3/6.</text>
</comment>
<keyword evidence="6 10" id="KW-0418">Kinase</keyword>
<dbReference type="KEGG" id="marq:MARGE09_P0282"/>
<evidence type="ECO:0000313" key="13">
    <source>
        <dbReference type="EMBL" id="BCD96083.1"/>
    </source>
</evidence>
<dbReference type="InterPro" id="IPR004424">
    <property type="entry name" value="IspE"/>
</dbReference>
<evidence type="ECO:0000256" key="6">
    <source>
        <dbReference type="ARBA" id="ARBA00022777"/>
    </source>
</evidence>
<accession>A0AAN1WEF1</accession>
<feature type="active site" evidence="10">
    <location>
        <position position="9"/>
    </location>
</feature>
<evidence type="ECO:0000256" key="2">
    <source>
        <dbReference type="ARBA" id="ARBA00012052"/>
    </source>
</evidence>
<evidence type="ECO:0000256" key="9">
    <source>
        <dbReference type="ARBA" id="ARBA00032554"/>
    </source>
</evidence>
<gene>
    <name evidence="10" type="primary">ispE</name>
    <name evidence="13" type="ORF">MARGE09_P0282</name>
</gene>
<dbReference type="GO" id="GO:0050515">
    <property type="term" value="F:4-(cytidine 5'-diphospho)-2-C-methyl-D-erythritol kinase activity"/>
    <property type="evidence" value="ECO:0007669"/>
    <property type="project" value="UniProtKB-UniRule"/>
</dbReference>
<dbReference type="Pfam" id="PF00288">
    <property type="entry name" value="GHMP_kinases_N"/>
    <property type="match status" value="1"/>
</dbReference>
<evidence type="ECO:0000256" key="10">
    <source>
        <dbReference type="HAMAP-Rule" id="MF_00061"/>
    </source>
</evidence>
<evidence type="ECO:0000256" key="1">
    <source>
        <dbReference type="ARBA" id="ARBA00009684"/>
    </source>
</evidence>
<dbReference type="HAMAP" id="MF_00061">
    <property type="entry name" value="IspE"/>
    <property type="match status" value="1"/>
</dbReference>
<dbReference type="RefSeq" id="WP_420828080.1">
    <property type="nucleotide sequence ID" value="NZ_AP023086.1"/>
</dbReference>
<proteinExistence type="inferred from homology"/>
<dbReference type="NCBIfam" id="TIGR00154">
    <property type="entry name" value="ispE"/>
    <property type="match status" value="1"/>
</dbReference>
<dbReference type="EC" id="2.7.1.148" evidence="2 10"/>
<dbReference type="Gene3D" id="3.30.230.10">
    <property type="match status" value="1"/>
</dbReference>
<comment type="similarity">
    <text evidence="1 10">Belongs to the GHMP kinase family. IspE subfamily.</text>
</comment>
<dbReference type="InterPro" id="IPR006204">
    <property type="entry name" value="GHMP_kinase_N_dom"/>
</dbReference>
<keyword evidence="4 10" id="KW-0808">Transferase</keyword>
<feature type="binding site" evidence="10">
    <location>
        <begin position="92"/>
        <end position="102"/>
    </location>
    <ligand>
        <name>ATP</name>
        <dbReference type="ChEBI" id="CHEBI:30616"/>
    </ligand>
</feature>
<dbReference type="Pfam" id="PF08544">
    <property type="entry name" value="GHMP_kinases_C"/>
    <property type="match status" value="1"/>
</dbReference>
<dbReference type="AlphaFoldDB" id="A0AAN1WEF1"/>
<sequence length="288" mass="30837">MLTLPSPAKLNLFLHINGQRQDGYHQLQTVFQLLDYGDTLAFSPRPDAKIVLTPEIPGVSTADNLIVRAAELLRHATGINLGANIELQKRLPMGGGIGGGSSNAATTLLALNRLWQTKLDLPSLAKLGVQLGADVPVFVLGNSAWAEGIGDVISPVDLAAKWYLVIRPHAHISTAEIFSQKKLTRDTPIIKVAAFLEGGGKNDCQDVVLERYPQVKEAVDWLNFFSPAKLTGTGACIFASFDSEAQAKSVFANRPEHLEGFVAKGVNRSPLHTALSRLDSVTGVSPSG</sequence>
<evidence type="ECO:0000256" key="7">
    <source>
        <dbReference type="ARBA" id="ARBA00022840"/>
    </source>
</evidence>
<dbReference type="InterPro" id="IPR014721">
    <property type="entry name" value="Ribsml_uS5_D2-typ_fold_subgr"/>
</dbReference>
<dbReference type="GO" id="GO:0016114">
    <property type="term" value="P:terpenoid biosynthetic process"/>
    <property type="evidence" value="ECO:0007669"/>
    <property type="project" value="UniProtKB-UniRule"/>
</dbReference>
<dbReference type="PIRSF" id="PIRSF010376">
    <property type="entry name" value="IspE"/>
    <property type="match status" value="1"/>
</dbReference>
<evidence type="ECO:0000256" key="4">
    <source>
        <dbReference type="ARBA" id="ARBA00022679"/>
    </source>
</evidence>
<comment type="catalytic activity">
    <reaction evidence="10">
        <text>4-CDP-2-C-methyl-D-erythritol + ATP = 4-CDP-2-C-methyl-D-erythritol 2-phosphate + ADP + H(+)</text>
        <dbReference type="Rhea" id="RHEA:18437"/>
        <dbReference type="ChEBI" id="CHEBI:15378"/>
        <dbReference type="ChEBI" id="CHEBI:30616"/>
        <dbReference type="ChEBI" id="CHEBI:57823"/>
        <dbReference type="ChEBI" id="CHEBI:57919"/>
        <dbReference type="ChEBI" id="CHEBI:456216"/>
        <dbReference type="EC" id="2.7.1.148"/>
    </reaction>
</comment>
<dbReference type="SUPFAM" id="SSF55060">
    <property type="entry name" value="GHMP Kinase, C-terminal domain"/>
    <property type="match status" value="1"/>
</dbReference>
<organism evidence="13 14">
    <name type="scientific">Marinagarivorans cellulosilyticus</name>
    <dbReference type="NCBI Taxonomy" id="2721545"/>
    <lineage>
        <taxon>Bacteria</taxon>
        <taxon>Pseudomonadati</taxon>
        <taxon>Pseudomonadota</taxon>
        <taxon>Gammaproteobacteria</taxon>
        <taxon>Cellvibrionales</taxon>
        <taxon>Cellvibrionaceae</taxon>
        <taxon>Marinagarivorans</taxon>
    </lineage>
</organism>
<protein>
    <recommendedName>
        <fullName evidence="3 10">4-diphosphocytidyl-2-C-methyl-D-erythritol kinase</fullName>
        <shortName evidence="10">CMK</shortName>
        <ecNumber evidence="2 10">2.7.1.148</ecNumber>
    </recommendedName>
    <alternativeName>
        <fullName evidence="9 10">4-(cytidine-5'-diphospho)-2-C-methyl-D-erythritol kinase</fullName>
    </alternativeName>
</protein>
<evidence type="ECO:0000259" key="12">
    <source>
        <dbReference type="Pfam" id="PF08544"/>
    </source>
</evidence>
<keyword evidence="7 10" id="KW-0067">ATP-binding</keyword>
<dbReference type="PANTHER" id="PTHR43527">
    <property type="entry name" value="4-DIPHOSPHOCYTIDYL-2-C-METHYL-D-ERYTHRITOL KINASE, CHLOROPLASTIC"/>
    <property type="match status" value="1"/>
</dbReference>
<evidence type="ECO:0000256" key="3">
    <source>
        <dbReference type="ARBA" id="ARBA00017473"/>
    </source>
</evidence>
<reference evidence="13 14" key="1">
    <citation type="journal article" date="2022" name="IScience">
        <title>An ultrasensitive nanofiber-based assay for enzymatic hydrolysis and deep-sea microbial degradation of cellulose.</title>
        <authorList>
            <person name="Tsudome M."/>
            <person name="Tachioka M."/>
            <person name="Miyazaki M."/>
            <person name="Uchimura K."/>
            <person name="Tsuda M."/>
            <person name="Takaki Y."/>
            <person name="Deguchi S."/>
        </authorList>
    </citation>
    <scope>NUCLEOTIDE SEQUENCE [LARGE SCALE GENOMIC DNA]</scope>
    <source>
        <strain evidence="13 14">GE09</strain>
    </source>
</reference>
<dbReference type="InterPro" id="IPR020568">
    <property type="entry name" value="Ribosomal_Su5_D2-typ_SF"/>
</dbReference>
<dbReference type="InterPro" id="IPR013750">
    <property type="entry name" value="GHMP_kinase_C_dom"/>
</dbReference>
<feature type="domain" description="GHMP kinase C-terminal" evidence="12">
    <location>
        <begin position="202"/>
        <end position="257"/>
    </location>
</feature>
<evidence type="ECO:0000259" key="11">
    <source>
        <dbReference type="Pfam" id="PF00288"/>
    </source>
</evidence>
<dbReference type="InterPro" id="IPR036554">
    <property type="entry name" value="GHMP_kinase_C_sf"/>
</dbReference>
<dbReference type="Gene3D" id="3.30.70.890">
    <property type="entry name" value="GHMP kinase, C-terminal domain"/>
    <property type="match status" value="1"/>
</dbReference>
<keyword evidence="8 10" id="KW-0414">Isoprene biosynthesis</keyword>
<dbReference type="GO" id="GO:0005524">
    <property type="term" value="F:ATP binding"/>
    <property type="evidence" value="ECO:0007669"/>
    <property type="project" value="UniProtKB-UniRule"/>
</dbReference>
<evidence type="ECO:0000256" key="5">
    <source>
        <dbReference type="ARBA" id="ARBA00022741"/>
    </source>
</evidence>
<dbReference type="PANTHER" id="PTHR43527:SF2">
    <property type="entry name" value="4-DIPHOSPHOCYTIDYL-2-C-METHYL-D-ERYTHRITOL KINASE, CHLOROPLASTIC"/>
    <property type="match status" value="1"/>
</dbReference>
<dbReference type="GO" id="GO:0019288">
    <property type="term" value="P:isopentenyl diphosphate biosynthetic process, methylerythritol 4-phosphate pathway"/>
    <property type="evidence" value="ECO:0007669"/>
    <property type="project" value="UniProtKB-UniRule"/>
</dbReference>
<name>A0AAN1WEF1_9GAMM</name>
<dbReference type="EMBL" id="AP023086">
    <property type="protein sequence ID" value="BCD96083.1"/>
    <property type="molecule type" value="Genomic_DNA"/>
</dbReference>
<evidence type="ECO:0000256" key="8">
    <source>
        <dbReference type="ARBA" id="ARBA00023229"/>
    </source>
</evidence>